<dbReference type="EMBL" id="CABFNP030000835">
    <property type="protein sequence ID" value="CAI6088581.1"/>
    <property type="molecule type" value="Genomic_DNA"/>
</dbReference>
<organism evidence="1 2">
    <name type="scientific">Clonostachys chloroleuca</name>
    <dbReference type="NCBI Taxonomy" id="1926264"/>
    <lineage>
        <taxon>Eukaryota</taxon>
        <taxon>Fungi</taxon>
        <taxon>Dikarya</taxon>
        <taxon>Ascomycota</taxon>
        <taxon>Pezizomycotina</taxon>
        <taxon>Sordariomycetes</taxon>
        <taxon>Hypocreomycetidae</taxon>
        <taxon>Hypocreales</taxon>
        <taxon>Bionectriaceae</taxon>
        <taxon>Clonostachys</taxon>
    </lineage>
</organism>
<comment type="caution">
    <text evidence="1">The sequence shown here is derived from an EMBL/GenBank/DDBJ whole genome shotgun (WGS) entry which is preliminary data.</text>
</comment>
<dbReference type="Proteomes" id="UP001160390">
    <property type="component" value="Unassembled WGS sequence"/>
</dbReference>
<accession>A0AA35M2L3</accession>
<proteinExistence type="predicted"/>
<keyword evidence="2" id="KW-1185">Reference proteome</keyword>
<evidence type="ECO:0000313" key="2">
    <source>
        <dbReference type="Proteomes" id="UP001160390"/>
    </source>
</evidence>
<name>A0AA35M2L3_9HYPO</name>
<dbReference type="AlphaFoldDB" id="A0AA35M2L3"/>
<gene>
    <name evidence="1" type="ORF">CCHLO57077_00015326</name>
</gene>
<sequence length="108" mass="12034">MLDRAVAEGVAAYSLQADLQICHPFISHQHINNRGDILFMVHRKLRPSVSEIAKRKNGDDFFHIVDNIFDELIPHTRILSALAYGEPKIPCQVPDSGACDALVPMLSI</sequence>
<evidence type="ECO:0000313" key="1">
    <source>
        <dbReference type="EMBL" id="CAI6088581.1"/>
    </source>
</evidence>
<protein>
    <submittedName>
        <fullName evidence="1">Uncharacterized protein</fullName>
    </submittedName>
</protein>
<reference evidence="1" key="1">
    <citation type="submission" date="2023-01" db="EMBL/GenBank/DDBJ databases">
        <authorList>
            <person name="Piombo E."/>
        </authorList>
    </citation>
    <scope>NUCLEOTIDE SEQUENCE</scope>
</reference>